<dbReference type="InterPro" id="IPR018060">
    <property type="entry name" value="HTH_AraC"/>
</dbReference>
<dbReference type="PATRIC" id="fig|1195236.3.peg.2381"/>
<reference evidence="13 14" key="1">
    <citation type="journal article" date="2013" name="Genome Announc.">
        <title>Draft Genome Sequence of the Cellulolytic, Mesophilic, Anaerobic Bacterium Clostridium termitidis Strain CT1112 (DSM 5398).</title>
        <authorList>
            <person name="Lal S."/>
            <person name="Ramachandran U."/>
            <person name="Zhang X."/>
            <person name="Munir R."/>
            <person name="Sparling R."/>
            <person name="Levin D.B."/>
        </authorList>
    </citation>
    <scope>NUCLEOTIDE SEQUENCE [LARGE SCALE GENOMIC DNA]</scope>
    <source>
        <strain evidence="13 14">CT1112</strain>
    </source>
</reference>
<dbReference type="Pfam" id="PF12833">
    <property type="entry name" value="HTH_18"/>
    <property type="match status" value="1"/>
</dbReference>
<dbReference type="Proteomes" id="UP000014155">
    <property type="component" value="Unassembled WGS sequence"/>
</dbReference>
<name>S0FNN5_RUMCE</name>
<evidence type="ECO:0000259" key="11">
    <source>
        <dbReference type="PROSITE" id="PS01124"/>
    </source>
</evidence>
<dbReference type="InterPro" id="IPR009057">
    <property type="entry name" value="Homeodomain-like_sf"/>
</dbReference>
<evidence type="ECO:0000256" key="7">
    <source>
        <dbReference type="ARBA" id="ARBA00023125"/>
    </source>
</evidence>
<keyword evidence="8" id="KW-0804">Transcription</keyword>
<keyword evidence="3" id="KW-0963">Cytoplasm</keyword>
<keyword evidence="6" id="KW-0805">Transcription regulation</keyword>
<dbReference type="Gene3D" id="1.10.10.60">
    <property type="entry name" value="Homeodomain-like"/>
    <property type="match status" value="2"/>
</dbReference>
<evidence type="ECO:0000256" key="10">
    <source>
        <dbReference type="PROSITE-ProRule" id="PRU00169"/>
    </source>
</evidence>
<dbReference type="SUPFAM" id="SSF52172">
    <property type="entry name" value="CheY-like"/>
    <property type="match status" value="1"/>
</dbReference>
<comment type="function">
    <text evidence="9">May play the central regulatory role in sporulation. It may be an element of the effector pathway responsible for the activation of sporulation genes in response to nutritional stress. Spo0A may act in concert with spo0H (a sigma factor) to control the expression of some genes that are critical to the sporulation process.</text>
</comment>
<keyword evidence="14" id="KW-1185">Reference proteome</keyword>
<evidence type="ECO:0000256" key="6">
    <source>
        <dbReference type="ARBA" id="ARBA00023015"/>
    </source>
</evidence>
<evidence type="ECO:0000256" key="2">
    <source>
        <dbReference type="ARBA" id="ARBA00018672"/>
    </source>
</evidence>
<evidence type="ECO:0000259" key="12">
    <source>
        <dbReference type="PROSITE" id="PS50110"/>
    </source>
</evidence>
<evidence type="ECO:0000256" key="3">
    <source>
        <dbReference type="ARBA" id="ARBA00022490"/>
    </source>
</evidence>
<dbReference type="RefSeq" id="WP_004625486.1">
    <property type="nucleotide sequence ID" value="NZ_AORV01000031.1"/>
</dbReference>
<dbReference type="GO" id="GO:0003700">
    <property type="term" value="F:DNA-binding transcription factor activity"/>
    <property type="evidence" value="ECO:0007669"/>
    <property type="project" value="InterPro"/>
</dbReference>
<accession>S0FNN5</accession>
<dbReference type="Pfam" id="PF00072">
    <property type="entry name" value="Response_reg"/>
    <property type="match status" value="1"/>
</dbReference>
<comment type="subcellular location">
    <subcellularLocation>
        <location evidence="1">Cytoplasm</location>
    </subcellularLocation>
</comment>
<feature type="modified residue" description="4-aspartylphosphate" evidence="10">
    <location>
        <position position="59"/>
    </location>
</feature>
<dbReference type="AlphaFoldDB" id="S0FNN5"/>
<evidence type="ECO:0000256" key="8">
    <source>
        <dbReference type="ARBA" id="ARBA00023163"/>
    </source>
</evidence>
<dbReference type="GO" id="GO:0043565">
    <property type="term" value="F:sequence-specific DNA binding"/>
    <property type="evidence" value="ECO:0007669"/>
    <property type="project" value="InterPro"/>
</dbReference>
<dbReference type="InterPro" id="IPR001789">
    <property type="entry name" value="Sig_transdc_resp-reg_receiver"/>
</dbReference>
<evidence type="ECO:0000256" key="1">
    <source>
        <dbReference type="ARBA" id="ARBA00004496"/>
    </source>
</evidence>
<dbReference type="eggNOG" id="COG2207">
    <property type="taxonomic scope" value="Bacteria"/>
</dbReference>
<dbReference type="CDD" id="cd17536">
    <property type="entry name" value="REC_YesN-like"/>
    <property type="match status" value="1"/>
</dbReference>
<evidence type="ECO:0000256" key="9">
    <source>
        <dbReference type="ARBA" id="ARBA00024867"/>
    </source>
</evidence>
<evidence type="ECO:0000256" key="4">
    <source>
        <dbReference type="ARBA" id="ARBA00022553"/>
    </source>
</evidence>
<sequence length="534" mass="60188">MNNRALKVLIVDDESNTRSLVRMSIDWEGLGLQAIGDATSGLEALDIIDSELPDIIITDIQMPYMDGLALSKAVKEMHPDMAIVILTAHDEFSYAQSAVSIGVSDFILKPIDKALLNETLSRLAGRINSHRLRLGELELSHQYFKNNIGVFQNKVLNDLISPNRPGFTFEPGEFEMVELDFDSEYNTCQIALINIAMEKNRYSNLERQVLLQNCCSHIKNNYCPSGRAYVFTDVNGNIVLLGNDRNISLNDISEYAAAYFKEQLSTVVYCGIGRAVTGIENVHISYNQALNALNTCYITGEEITYADVQVTGYESKIFNNSSSIENMKLAIKSGMTDRAAHYTKELLYNYAKENINDLDGVKITAINISTYIKELLNEMKISYMADLSLSGEMVLGIFKYDKYSDIENAVTAMVQKACELINEALSSKNNSMVSEIKNYIDENFSNYDLNLKLVADKFYLNSSYLSRIFKKGTGVSFSEYLIKIRMEKAISLLKIQDYKAYQLAQFVGIPDPNYFVKCFKKIVGIPFAEYKLKK</sequence>
<keyword evidence="5" id="KW-0902">Two-component regulatory system</keyword>
<gene>
    <name evidence="13" type="ORF">CTER_2076</name>
</gene>
<dbReference type="InterPro" id="IPR011006">
    <property type="entry name" value="CheY-like_superfamily"/>
</dbReference>
<protein>
    <recommendedName>
        <fullName evidence="2">Stage 0 sporulation protein A homolog</fullName>
    </recommendedName>
</protein>
<dbReference type="SMART" id="SM00448">
    <property type="entry name" value="REC"/>
    <property type="match status" value="1"/>
</dbReference>
<evidence type="ECO:0000313" key="14">
    <source>
        <dbReference type="Proteomes" id="UP000014155"/>
    </source>
</evidence>
<feature type="domain" description="Response regulatory" evidence="12">
    <location>
        <begin position="7"/>
        <end position="124"/>
    </location>
</feature>
<evidence type="ECO:0000313" key="13">
    <source>
        <dbReference type="EMBL" id="EMS71976.1"/>
    </source>
</evidence>
<proteinExistence type="predicted"/>
<dbReference type="Pfam" id="PF17853">
    <property type="entry name" value="GGDEF_2"/>
    <property type="match status" value="1"/>
</dbReference>
<dbReference type="InterPro" id="IPR051552">
    <property type="entry name" value="HptR"/>
</dbReference>
<dbReference type="Gene3D" id="3.40.50.2300">
    <property type="match status" value="1"/>
</dbReference>
<dbReference type="PROSITE" id="PS50110">
    <property type="entry name" value="RESPONSE_REGULATORY"/>
    <property type="match status" value="1"/>
</dbReference>
<keyword evidence="4 10" id="KW-0597">Phosphoprotein</keyword>
<organism evidence="13 14">
    <name type="scientific">Ruminiclostridium cellobioparum subsp. termitidis CT1112</name>
    <dbReference type="NCBI Taxonomy" id="1195236"/>
    <lineage>
        <taxon>Bacteria</taxon>
        <taxon>Bacillati</taxon>
        <taxon>Bacillota</taxon>
        <taxon>Clostridia</taxon>
        <taxon>Eubacteriales</taxon>
        <taxon>Oscillospiraceae</taxon>
        <taxon>Ruminiclostridium</taxon>
    </lineage>
</organism>
<evidence type="ECO:0000256" key="5">
    <source>
        <dbReference type="ARBA" id="ARBA00023012"/>
    </source>
</evidence>
<dbReference type="GO" id="GO:0000160">
    <property type="term" value="P:phosphorelay signal transduction system"/>
    <property type="evidence" value="ECO:0007669"/>
    <property type="project" value="UniProtKB-KW"/>
</dbReference>
<dbReference type="PROSITE" id="PS01124">
    <property type="entry name" value="HTH_ARAC_FAMILY_2"/>
    <property type="match status" value="1"/>
</dbReference>
<comment type="caution">
    <text evidence="13">The sequence shown here is derived from an EMBL/GenBank/DDBJ whole genome shotgun (WGS) entry which is preliminary data.</text>
</comment>
<dbReference type="eggNOG" id="COG4753">
    <property type="taxonomic scope" value="Bacteria"/>
</dbReference>
<dbReference type="STRING" id="1195236.CTER_2076"/>
<keyword evidence="7" id="KW-0238">DNA-binding</keyword>
<dbReference type="EMBL" id="AORV01000031">
    <property type="protein sequence ID" value="EMS71976.1"/>
    <property type="molecule type" value="Genomic_DNA"/>
</dbReference>
<dbReference type="SUPFAM" id="SSF46689">
    <property type="entry name" value="Homeodomain-like"/>
    <property type="match status" value="2"/>
</dbReference>
<dbReference type="InterPro" id="IPR041522">
    <property type="entry name" value="CdaR_GGDEF"/>
</dbReference>
<dbReference type="PANTHER" id="PTHR42713:SF3">
    <property type="entry name" value="TRANSCRIPTIONAL REGULATORY PROTEIN HPTR"/>
    <property type="match status" value="1"/>
</dbReference>
<feature type="domain" description="HTH araC/xylS-type" evidence="11">
    <location>
        <begin position="434"/>
        <end position="533"/>
    </location>
</feature>
<dbReference type="GO" id="GO:0005737">
    <property type="term" value="C:cytoplasm"/>
    <property type="evidence" value="ECO:0007669"/>
    <property type="project" value="UniProtKB-SubCell"/>
</dbReference>
<dbReference type="SMART" id="SM00342">
    <property type="entry name" value="HTH_ARAC"/>
    <property type="match status" value="1"/>
</dbReference>
<dbReference type="PANTHER" id="PTHR42713">
    <property type="entry name" value="HISTIDINE KINASE-RELATED"/>
    <property type="match status" value="1"/>
</dbReference>